<feature type="region of interest" description="Disordered" evidence="1">
    <location>
        <begin position="39"/>
        <end position="83"/>
    </location>
</feature>
<dbReference type="AlphaFoldDB" id="A0A0J8UBA4"/>
<comment type="caution">
    <text evidence="2">The sequence shown here is derived from an EMBL/GenBank/DDBJ whole genome shotgun (WGS) entry which is preliminary data.</text>
</comment>
<gene>
    <name evidence="2" type="ORF">ACT17_11655</name>
</gene>
<evidence type="ECO:0000256" key="1">
    <source>
        <dbReference type="SAM" id="MobiDB-lite"/>
    </source>
</evidence>
<reference evidence="2 3" key="1">
    <citation type="submission" date="2015-06" db="EMBL/GenBank/DDBJ databases">
        <title>Genome sequence of Mycobacterium conceptionense strain MLE.</title>
        <authorList>
            <person name="Greninger A.L."/>
            <person name="Cunningham G."/>
            <person name="Chiu C.Y."/>
            <person name="Miller S."/>
        </authorList>
    </citation>
    <scope>NUCLEOTIDE SEQUENCE [LARGE SCALE GENOMIC DNA]</scope>
    <source>
        <strain evidence="2 3">MLE</strain>
    </source>
</reference>
<organism evidence="2 3">
    <name type="scientific">Mycolicibacterium conceptionense</name>
    <dbReference type="NCBI Taxonomy" id="451644"/>
    <lineage>
        <taxon>Bacteria</taxon>
        <taxon>Bacillati</taxon>
        <taxon>Actinomycetota</taxon>
        <taxon>Actinomycetes</taxon>
        <taxon>Mycobacteriales</taxon>
        <taxon>Mycobacteriaceae</taxon>
        <taxon>Mycolicibacterium</taxon>
    </lineage>
</organism>
<accession>A0A0J8UBA4</accession>
<sequence length="83" mass="9186">MAEETIDTELLGRSAFRKLEHGFAIRDRLVDALAEQQAIERQSSTTLPAGSPKPRRKPSKPVHHKPSLAGSHPAARITRRPRG</sequence>
<dbReference type="PATRIC" id="fig|451644.5.peg.2406"/>
<name>A0A0J8UBA4_9MYCO</name>
<evidence type="ECO:0000313" key="3">
    <source>
        <dbReference type="Proteomes" id="UP000037594"/>
    </source>
</evidence>
<proteinExistence type="predicted"/>
<evidence type="ECO:0000313" key="2">
    <source>
        <dbReference type="EMBL" id="KMV18287.1"/>
    </source>
</evidence>
<dbReference type="OrthoDB" id="4540748at2"/>
<feature type="compositionally biased region" description="Polar residues" evidence="1">
    <location>
        <begin position="39"/>
        <end position="48"/>
    </location>
</feature>
<dbReference type="Proteomes" id="UP000037594">
    <property type="component" value="Unassembled WGS sequence"/>
</dbReference>
<feature type="compositionally biased region" description="Basic residues" evidence="1">
    <location>
        <begin position="53"/>
        <end position="66"/>
    </location>
</feature>
<protein>
    <submittedName>
        <fullName evidence="2">Uncharacterized protein</fullName>
    </submittedName>
</protein>
<dbReference type="EMBL" id="LFOD01000008">
    <property type="protein sequence ID" value="KMV18287.1"/>
    <property type="molecule type" value="Genomic_DNA"/>
</dbReference>